<dbReference type="EMBL" id="MIPY01000014">
    <property type="protein sequence ID" value="OES31441.1"/>
    <property type="molecule type" value="Genomic_DNA"/>
</dbReference>
<accession>A0A1E7DDG8</accession>
<dbReference type="RefSeq" id="WP_069944558.1">
    <property type="nucleotide sequence ID" value="NZ_JAHAVY010000004.1"/>
</dbReference>
<evidence type="ECO:0000313" key="1">
    <source>
        <dbReference type="EMBL" id="OES31441.1"/>
    </source>
</evidence>
<name>A0A1E7DDG8_ALTMA</name>
<gene>
    <name evidence="1" type="ORF">BFV95_2560</name>
</gene>
<dbReference type="Proteomes" id="UP000095392">
    <property type="component" value="Unassembled WGS sequence"/>
</dbReference>
<protein>
    <submittedName>
        <fullName evidence="1">Uncharacterized protein</fullName>
    </submittedName>
</protein>
<dbReference type="AlphaFoldDB" id="A0A1E7DDG8"/>
<comment type="caution">
    <text evidence="1">The sequence shown here is derived from an EMBL/GenBank/DDBJ whole genome shotgun (WGS) entry which is preliminary data.</text>
</comment>
<keyword evidence="2" id="KW-1185">Reference proteome</keyword>
<reference evidence="1 2" key="1">
    <citation type="submission" date="2016-09" db="EMBL/GenBank/DDBJ databases">
        <title>Draft Genome Sequence of four Alteromonas macleodii strains isolated from copper coupons and grown long-term at elevated copper levels.</title>
        <authorList>
            <person name="Cusick K."/>
            <person name="Dale J."/>
            <person name="Little B."/>
            <person name="Biffinger J."/>
        </authorList>
    </citation>
    <scope>NUCLEOTIDE SEQUENCE [LARGE SCALE GENOMIC DNA]</scope>
    <source>
        <strain evidence="1 2">KCP01</strain>
    </source>
</reference>
<evidence type="ECO:0000313" key="2">
    <source>
        <dbReference type="Proteomes" id="UP000095392"/>
    </source>
</evidence>
<sequence length="407" mass="46809">METSHKELINLIDLCRLDEHFKSSVSPMFAWRDWLIREGFSKHTIKLMDILQEDYSEVFERSWGTPNSHKSVSPFDLAKWLCTKANNVGAKVSLQLFLDFIEKPIVPLYVISLVEGVMPSETYYFDKRTYLCTFEGLPEGVRERMNLCWRGESRDFHGEVPAYIVTRVECNVLNFSSYEGTESVTQDQLFEISQSHLLKSFFLSLFTRKVAACIKKEWCVFEESTPCSGFIDSNETTFLQVERPFYSETLQLIDKNCLQILLEKFERLPEATQGSIELAIKRKTSAMNVNDTVDAAIDLGMCAESILTKSESSEQLSLQVRLLGSRLSSDVYEERVQNYNQLKAFYSIRSDAVHNAKIKDEYKVRDIGKIEPKRILNETSKILSLCILEIIELGGISDLDKELILLR</sequence>
<proteinExistence type="predicted"/>
<organism evidence="1 2">
    <name type="scientific">Alteromonas macleodii</name>
    <name type="common">Pseudoalteromonas macleodii</name>
    <dbReference type="NCBI Taxonomy" id="28108"/>
    <lineage>
        <taxon>Bacteria</taxon>
        <taxon>Pseudomonadati</taxon>
        <taxon>Pseudomonadota</taxon>
        <taxon>Gammaproteobacteria</taxon>
        <taxon>Alteromonadales</taxon>
        <taxon>Alteromonadaceae</taxon>
        <taxon>Alteromonas/Salinimonas group</taxon>
        <taxon>Alteromonas</taxon>
    </lineage>
</organism>